<evidence type="ECO:0000259" key="9">
    <source>
        <dbReference type="Pfam" id="PF02719"/>
    </source>
</evidence>
<name>A0ABW8TT67_9CLOT</name>
<evidence type="ECO:0000256" key="6">
    <source>
        <dbReference type="ARBA" id="ARBA00023235"/>
    </source>
</evidence>
<dbReference type="InterPro" id="IPR013692">
    <property type="entry name" value="CapD_C"/>
</dbReference>
<proteinExistence type="inferred from homology"/>
<keyword evidence="6" id="KW-0413">Isomerase</keyword>
<dbReference type="RefSeq" id="WP_406765518.1">
    <property type="nucleotide sequence ID" value="NZ_JBJHZY010000002.1"/>
</dbReference>
<organism evidence="11 12">
    <name type="scientific">Candidatus Clostridium radicumherbarum</name>
    <dbReference type="NCBI Taxonomy" id="3381662"/>
    <lineage>
        <taxon>Bacteria</taxon>
        <taxon>Bacillati</taxon>
        <taxon>Bacillota</taxon>
        <taxon>Clostridia</taxon>
        <taxon>Eubacteriales</taxon>
        <taxon>Clostridiaceae</taxon>
        <taxon>Clostridium</taxon>
    </lineage>
</organism>
<protein>
    <recommendedName>
        <fullName evidence="4">UDP-glucose 4-epimerase</fullName>
        <ecNumber evidence="3">5.1.3.2</ecNumber>
    </recommendedName>
    <alternativeName>
        <fullName evidence="8">Galactowaldenase</fullName>
    </alternativeName>
    <alternativeName>
        <fullName evidence="7">UDP-galactose 4-epimerase</fullName>
    </alternativeName>
</protein>
<comment type="catalytic activity">
    <reaction evidence="1">
        <text>UDP-alpha-D-glucose = UDP-alpha-D-galactose</text>
        <dbReference type="Rhea" id="RHEA:22168"/>
        <dbReference type="ChEBI" id="CHEBI:58885"/>
        <dbReference type="ChEBI" id="CHEBI:66914"/>
        <dbReference type="EC" id="5.1.3.2"/>
    </reaction>
</comment>
<dbReference type="EC" id="5.1.3.2" evidence="3"/>
<evidence type="ECO:0000256" key="4">
    <source>
        <dbReference type="ARBA" id="ARBA00018569"/>
    </source>
</evidence>
<evidence type="ECO:0000259" key="10">
    <source>
        <dbReference type="Pfam" id="PF08485"/>
    </source>
</evidence>
<evidence type="ECO:0000256" key="7">
    <source>
        <dbReference type="ARBA" id="ARBA00031367"/>
    </source>
</evidence>
<dbReference type="SUPFAM" id="SSF51735">
    <property type="entry name" value="NAD(P)-binding Rossmann-fold domains"/>
    <property type="match status" value="1"/>
</dbReference>
<dbReference type="Pfam" id="PF08485">
    <property type="entry name" value="Polysacc_syn_2C"/>
    <property type="match status" value="1"/>
</dbReference>
<evidence type="ECO:0000256" key="8">
    <source>
        <dbReference type="ARBA" id="ARBA00033067"/>
    </source>
</evidence>
<dbReference type="CDD" id="cd05237">
    <property type="entry name" value="UDP_invert_4-6DH_SDR_e"/>
    <property type="match status" value="1"/>
</dbReference>
<evidence type="ECO:0000256" key="2">
    <source>
        <dbReference type="ARBA" id="ARBA00007430"/>
    </source>
</evidence>
<feature type="domain" description="Polysaccharide biosynthesis protein CapD-like" evidence="9">
    <location>
        <begin position="7"/>
        <end position="281"/>
    </location>
</feature>
<evidence type="ECO:0000256" key="3">
    <source>
        <dbReference type="ARBA" id="ARBA00013189"/>
    </source>
</evidence>
<evidence type="ECO:0000313" key="12">
    <source>
        <dbReference type="Proteomes" id="UP001623661"/>
    </source>
</evidence>
<dbReference type="EMBL" id="JBJHZY010000002">
    <property type="protein sequence ID" value="MFL0268897.1"/>
    <property type="molecule type" value="Genomic_DNA"/>
</dbReference>
<evidence type="ECO:0000256" key="1">
    <source>
        <dbReference type="ARBA" id="ARBA00000083"/>
    </source>
</evidence>
<dbReference type="Gene3D" id="3.40.50.720">
    <property type="entry name" value="NAD(P)-binding Rossmann-like Domain"/>
    <property type="match status" value="1"/>
</dbReference>
<gene>
    <name evidence="11" type="ORF">ACJDUH_12420</name>
</gene>
<dbReference type="Pfam" id="PF02719">
    <property type="entry name" value="Polysacc_synt_2"/>
    <property type="match status" value="1"/>
</dbReference>
<comment type="similarity">
    <text evidence="2">Belongs to the polysaccharide synthase family.</text>
</comment>
<accession>A0ABW8TT67</accession>
<keyword evidence="5" id="KW-0448">Lipopolysaccharide biosynthesis</keyword>
<sequence>MFKGKTLLITGGTGSFGNAVLNRFLNTDIGEIRIFSRDEKKQDDMRKLYKNDKIKFYIGDVRDLASIKNAMHGVDYIFHAAALKQVPSCEFFPLEAVRTNILGTDNVITAAIEYGVKKVICLSTDKAAYPINAMGISKAMMEKVFVAKSRTVSPNKTVICGTRYGNVMASRGSVIPLFVEQIKNRQPLTVTNPDMTRFLMSLDDAVELVIFAFQNAESGDIMVQKSPASTIGDLAEAIKELFNSDNEIKIIGTRHGEKLYETLLTREEYLHAEDMGRFFRVPADKRDLNYDKYFEIGNENLSIEKEYNSHNTRILNIEQIKEKLLELEYIRQELEMWHSMKEAAITKEEF</sequence>
<keyword evidence="12" id="KW-1185">Reference proteome</keyword>
<reference evidence="11 12" key="1">
    <citation type="submission" date="2024-11" db="EMBL/GenBank/DDBJ databases">
        <authorList>
            <person name="Heng Y.C."/>
            <person name="Lim A.C.H."/>
            <person name="Lee J.K.Y."/>
            <person name="Kittelmann S."/>
        </authorList>
    </citation>
    <scope>NUCLEOTIDE SEQUENCE [LARGE SCALE GENOMIC DNA]</scope>
    <source>
        <strain evidence="11 12">WILCCON 0202</strain>
    </source>
</reference>
<dbReference type="PANTHER" id="PTHR43318:SF2">
    <property type="entry name" value="UDP-N-ACETYLGLUCOSAMINE 4,6-DEHYDRATASE (INVERTING)"/>
    <property type="match status" value="1"/>
</dbReference>
<evidence type="ECO:0000313" key="11">
    <source>
        <dbReference type="EMBL" id="MFL0268897.1"/>
    </source>
</evidence>
<dbReference type="Proteomes" id="UP001623661">
    <property type="component" value="Unassembled WGS sequence"/>
</dbReference>
<dbReference type="PANTHER" id="PTHR43318">
    <property type="entry name" value="UDP-N-ACETYLGLUCOSAMINE 4,6-DEHYDRATASE"/>
    <property type="match status" value="1"/>
</dbReference>
<dbReference type="InterPro" id="IPR051203">
    <property type="entry name" value="Polysaccharide_Synthase-Rel"/>
</dbReference>
<feature type="domain" description="UDP-glucose 4-epimerase CapD C-terminal" evidence="10">
    <location>
        <begin position="284"/>
        <end position="331"/>
    </location>
</feature>
<dbReference type="InterPro" id="IPR003869">
    <property type="entry name" value="Polysac_CapD-like"/>
</dbReference>
<dbReference type="InterPro" id="IPR036291">
    <property type="entry name" value="NAD(P)-bd_dom_sf"/>
</dbReference>
<comment type="caution">
    <text evidence="11">The sequence shown here is derived from an EMBL/GenBank/DDBJ whole genome shotgun (WGS) entry which is preliminary data.</text>
</comment>
<evidence type="ECO:0000256" key="5">
    <source>
        <dbReference type="ARBA" id="ARBA00022985"/>
    </source>
</evidence>